<organism evidence="2 3">
    <name type="scientific">Clathrospora elynae</name>
    <dbReference type="NCBI Taxonomy" id="706981"/>
    <lineage>
        <taxon>Eukaryota</taxon>
        <taxon>Fungi</taxon>
        <taxon>Dikarya</taxon>
        <taxon>Ascomycota</taxon>
        <taxon>Pezizomycotina</taxon>
        <taxon>Dothideomycetes</taxon>
        <taxon>Pleosporomycetidae</taxon>
        <taxon>Pleosporales</taxon>
        <taxon>Diademaceae</taxon>
        <taxon>Clathrospora</taxon>
    </lineage>
</organism>
<evidence type="ECO:0000313" key="2">
    <source>
        <dbReference type="EMBL" id="KAF1938124.1"/>
    </source>
</evidence>
<dbReference type="Proteomes" id="UP000800038">
    <property type="component" value="Unassembled WGS sequence"/>
</dbReference>
<dbReference type="AlphaFoldDB" id="A0A6A5SER0"/>
<feature type="signal peptide" evidence="1">
    <location>
        <begin position="1"/>
        <end position="16"/>
    </location>
</feature>
<name>A0A6A5SER0_9PLEO</name>
<reference evidence="2" key="1">
    <citation type="journal article" date="2020" name="Stud. Mycol.">
        <title>101 Dothideomycetes genomes: a test case for predicting lifestyles and emergence of pathogens.</title>
        <authorList>
            <person name="Haridas S."/>
            <person name="Albert R."/>
            <person name="Binder M."/>
            <person name="Bloem J."/>
            <person name="Labutti K."/>
            <person name="Salamov A."/>
            <person name="Andreopoulos B."/>
            <person name="Baker S."/>
            <person name="Barry K."/>
            <person name="Bills G."/>
            <person name="Bluhm B."/>
            <person name="Cannon C."/>
            <person name="Castanera R."/>
            <person name="Culley D."/>
            <person name="Daum C."/>
            <person name="Ezra D."/>
            <person name="Gonzalez J."/>
            <person name="Henrissat B."/>
            <person name="Kuo A."/>
            <person name="Liang C."/>
            <person name="Lipzen A."/>
            <person name="Lutzoni F."/>
            <person name="Magnuson J."/>
            <person name="Mondo S."/>
            <person name="Nolan M."/>
            <person name="Ohm R."/>
            <person name="Pangilinan J."/>
            <person name="Park H.-J."/>
            <person name="Ramirez L."/>
            <person name="Alfaro M."/>
            <person name="Sun H."/>
            <person name="Tritt A."/>
            <person name="Yoshinaga Y."/>
            <person name="Zwiers L.-H."/>
            <person name="Turgeon B."/>
            <person name="Goodwin S."/>
            <person name="Spatafora J."/>
            <person name="Crous P."/>
            <person name="Grigoriev I."/>
        </authorList>
    </citation>
    <scope>NUCLEOTIDE SEQUENCE</scope>
    <source>
        <strain evidence="2">CBS 161.51</strain>
    </source>
</reference>
<feature type="chain" id="PRO_5025689475" evidence="1">
    <location>
        <begin position="17"/>
        <end position="81"/>
    </location>
</feature>
<gene>
    <name evidence="2" type="ORF">EJ02DRAFT_458145</name>
</gene>
<proteinExistence type="predicted"/>
<dbReference type="EMBL" id="ML976114">
    <property type="protein sequence ID" value="KAF1938124.1"/>
    <property type="molecule type" value="Genomic_DNA"/>
</dbReference>
<evidence type="ECO:0000313" key="3">
    <source>
        <dbReference type="Proteomes" id="UP000800038"/>
    </source>
</evidence>
<sequence length="81" mass="8546">MLPLSLTASTVSATAAAPAICGSLAMEGGWTQTIYHDACYTIEGKTLSAQVSAACDCDFSKWEQCDTGRLRKRTVTGVPVM</sequence>
<evidence type="ECO:0000256" key="1">
    <source>
        <dbReference type="SAM" id="SignalP"/>
    </source>
</evidence>
<dbReference type="OrthoDB" id="3680413at2759"/>
<feature type="non-terminal residue" evidence="2">
    <location>
        <position position="1"/>
    </location>
</feature>
<keyword evidence="1" id="KW-0732">Signal</keyword>
<protein>
    <submittedName>
        <fullName evidence="2">Uncharacterized protein</fullName>
    </submittedName>
</protein>
<accession>A0A6A5SER0</accession>
<keyword evidence="3" id="KW-1185">Reference proteome</keyword>